<dbReference type="InParanoid" id="K1WD30"/>
<protein>
    <submittedName>
        <fullName evidence="2">Uncharacterized protein</fullName>
    </submittedName>
</protein>
<organism evidence="2 3">
    <name type="scientific">Marssonina brunnea f. sp. multigermtubi (strain MB_m1)</name>
    <name type="common">Marssonina leaf spot fungus</name>
    <dbReference type="NCBI Taxonomy" id="1072389"/>
    <lineage>
        <taxon>Eukaryota</taxon>
        <taxon>Fungi</taxon>
        <taxon>Dikarya</taxon>
        <taxon>Ascomycota</taxon>
        <taxon>Pezizomycotina</taxon>
        <taxon>Leotiomycetes</taxon>
        <taxon>Helotiales</taxon>
        <taxon>Drepanopezizaceae</taxon>
        <taxon>Drepanopeziza</taxon>
    </lineage>
</organism>
<keyword evidence="1" id="KW-0732">Signal</keyword>
<dbReference type="KEGG" id="mbe:MBM_06516"/>
<feature type="signal peptide" evidence="1">
    <location>
        <begin position="1"/>
        <end position="23"/>
    </location>
</feature>
<accession>K1WD30</accession>
<dbReference type="AlphaFoldDB" id="K1WD30"/>
<evidence type="ECO:0000313" key="3">
    <source>
        <dbReference type="Proteomes" id="UP000006753"/>
    </source>
</evidence>
<dbReference type="EMBL" id="JH921442">
    <property type="protein sequence ID" value="EKD15300.1"/>
    <property type="molecule type" value="Genomic_DNA"/>
</dbReference>
<feature type="chain" id="PRO_5003854339" evidence="1">
    <location>
        <begin position="24"/>
        <end position="206"/>
    </location>
</feature>
<keyword evidence="3" id="KW-1185">Reference proteome</keyword>
<dbReference type="Proteomes" id="UP000006753">
    <property type="component" value="Unassembled WGS sequence"/>
</dbReference>
<sequence length="206" mass="23953">MFQLISILAIFLAFSSFFSEVQGGKRKSMEPPDFSHWNEQIVIGYARVPEDQAERINKDNRLFVDETARRELGIGFDIVEYPGYGVKEGDWYCAVTANSMHLGRIDKVYIPHYNTYPGPIKYLWDQGDEVIVDYIKEKGFAQDPFTALRISYIGTDDLQMQMLIPAIVIEQDYLILRAKCFDSVDDLKTFSRFSMNWRDEMDVKGW</sequence>
<evidence type="ECO:0000313" key="2">
    <source>
        <dbReference type="EMBL" id="EKD15300.1"/>
    </source>
</evidence>
<dbReference type="OrthoDB" id="4540223at2759"/>
<dbReference type="GeneID" id="18762451"/>
<gene>
    <name evidence="2" type="ORF">MBM_06516</name>
</gene>
<evidence type="ECO:0000256" key="1">
    <source>
        <dbReference type="SAM" id="SignalP"/>
    </source>
</evidence>
<dbReference type="InterPro" id="IPR045564">
    <property type="entry name" value="DUF5910"/>
</dbReference>
<dbReference type="Pfam" id="PF19287">
    <property type="entry name" value="DUF5910"/>
    <property type="match status" value="1"/>
</dbReference>
<proteinExistence type="predicted"/>
<reference evidence="2 3" key="1">
    <citation type="journal article" date="2012" name="BMC Genomics">
        <title>Sequencing the genome of Marssonina brunnea reveals fungus-poplar co-evolution.</title>
        <authorList>
            <person name="Zhu S."/>
            <person name="Cao Y.-Z."/>
            <person name="Jiang C."/>
            <person name="Tan B.-Y."/>
            <person name="Wang Z."/>
            <person name="Feng S."/>
            <person name="Zhang L."/>
            <person name="Su X.-H."/>
            <person name="Brejova B."/>
            <person name="Vinar T."/>
            <person name="Xu M."/>
            <person name="Wang M.-X."/>
            <person name="Zhang S.-G."/>
            <person name="Huang M.-R."/>
            <person name="Wu R."/>
            <person name="Zhou Y."/>
        </authorList>
    </citation>
    <scope>NUCLEOTIDE SEQUENCE [LARGE SCALE GENOMIC DNA]</scope>
    <source>
        <strain evidence="2 3">MB_m1</strain>
    </source>
</reference>
<name>K1WD30_MARBU</name>
<dbReference type="HOGENOM" id="CLU_091777_0_1_1"/>